<dbReference type="AlphaFoldDB" id="A0A0A8Y817"/>
<proteinExistence type="predicted"/>
<dbReference type="EMBL" id="GBRH01276567">
    <property type="protein sequence ID" value="JAD21328.1"/>
    <property type="molecule type" value="Transcribed_RNA"/>
</dbReference>
<evidence type="ECO:0000313" key="1">
    <source>
        <dbReference type="EMBL" id="JAD21328.1"/>
    </source>
</evidence>
<accession>A0A0A8Y817</accession>
<sequence>MLISHQNGRNTDTKFASYTFLLSSIGTKKIINTCHWSCTHFFWMKTKQC</sequence>
<reference evidence="1" key="2">
    <citation type="journal article" date="2015" name="Data Brief">
        <title>Shoot transcriptome of the giant reed, Arundo donax.</title>
        <authorList>
            <person name="Barrero R.A."/>
            <person name="Guerrero F.D."/>
            <person name="Moolhuijzen P."/>
            <person name="Goolsby J.A."/>
            <person name="Tidwell J."/>
            <person name="Bellgard S.E."/>
            <person name="Bellgard M.I."/>
        </authorList>
    </citation>
    <scope>NUCLEOTIDE SEQUENCE</scope>
    <source>
        <tissue evidence="1">Shoot tissue taken approximately 20 cm above the soil surface</tissue>
    </source>
</reference>
<reference evidence="1" key="1">
    <citation type="submission" date="2014-09" db="EMBL/GenBank/DDBJ databases">
        <authorList>
            <person name="Magalhaes I.L.F."/>
            <person name="Oliveira U."/>
            <person name="Santos F.R."/>
            <person name="Vidigal T.H.D.A."/>
            <person name="Brescovit A.D."/>
            <person name="Santos A.J."/>
        </authorList>
    </citation>
    <scope>NUCLEOTIDE SEQUENCE</scope>
    <source>
        <tissue evidence="1">Shoot tissue taken approximately 20 cm above the soil surface</tissue>
    </source>
</reference>
<name>A0A0A8Y817_ARUDO</name>
<protein>
    <submittedName>
        <fullName evidence="1">Uncharacterized protein</fullName>
    </submittedName>
</protein>
<organism evidence="1">
    <name type="scientific">Arundo donax</name>
    <name type="common">Giant reed</name>
    <name type="synonym">Donax arundinaceus</name>
    <dbReference type="NCBI Taxonomy" id="35708"/>
    <lineage>
        <taxon>Eukaryota</taxon>
        <taxon>Viridiplantae</taxon>
        <taxon>Streptophyta</taxon>
        <taxon>Embryophyta</taxon>
        <taxon>Tracheophyta</taxon>
        <taxon>Spermatophyta</taxon>
        <taxon>Magnoliopsida</taxon>
        <taxon>Liliopsida</taxon>
        <taxon>Poales</taxon>
        <taxon>Poaceae</taxon>
        <taxon>PACMAD clade</taxon>
        <taxon>Arundinoideae</taxon>
        <taxon>Arundineae</taxon>
        <taxon>Arundo</taxon>
    </lineage>
</organism>